<keyword evidence="2" id="KW-0812">Transmembrane</keyword>
<accession>A0A2D0MX37</accession>
<sequence length="274" mass="31597">MRNLVIFLLMIFSAACSGEANMERAQMSMAAEDADFQEESEAQHFSDQKPLEPERKLIKTANIRFQVEDLEKSTEKIKALTQEYSGIITGMFQNNNHYSIRNNLTIRVPAADLDRFLDAVELESIYTEQKSITAQDVTEEFLDISTRLETKKAVRDRYISILREKAQSVKDILDAEEKIRVIQEEIESIEGRLKYINNRTSLSTVNVEIYQEVEYEAPPVAHGKSFFTKLKDGFLNGWDLILDLAVGLVSIWPILLILTLILVFRKRIKLFNRK</sequence>
<protein>
    <recommendedName>
        <fullName evidence="3">DUF4349 domain-containing protein</fullName>
    </recommendedName>
</protein>
<proteinExistence type="predicted"/>
<evidence type="ECO:0000256" key="2">
    <source>
        <dbReference type="SAM" id="Phobius"/>
    </source>
</evidence>
<evidence type="ECO:0000313" key="4">
    <source>
        <dbReference type="EMBL" id="PHN00696.1"/>
    </source>
</evidence>
<dbReference type="Pfam" id="PF14257">
    <property type="entry name" value="DUF4349"/>
    <property type="match status" value="1"/>
</dbReference>
<feature type="region of interest" description="Disordered" evidence="1">
    <location>
        <begin position="32"/>
        <end position="51"/>
    </location>
</feature>
<evidence type="ECO:0000313" key="5">
    <source>
        <dbReference type="Proteomes" id="UP000223913"/>
    </source>
</evidence>
<dbReference type="PROSITE" id="PS51257">
    <property type="entry name" value="PROKAR_LIPOPROTEIN"/>
    <property type="match status" value="1"/>
</dbReference>
<keyword evidence="2" id="KW-0472">Membrane</keyword>
<name>A0A2D0MX37_FLAN2</name>
<dbReference type="RefSeq" id="WP_099155907.1">
    <property type="nucleotide sequence ID" value="NZ_PDUD01000081.1"/>
</dbReference>
<comment type="caution">
    <text evidence="4">The sequence shown here is derived from an EMBL/GenBank/DDBJ whole genome shotgun (WGS) entry which is preliminary data.</text>
</comment>
<evidence type="ECO:0000256" key="1">
    <source>
        <dbReference type="SAM" id="MobiDB-lite"/>
    </source>
</evidence>
<evidence type="ECO:0000259" key="3">
    <source>
        <dbReference type="Pfam" id="PF14257"/>
    </source>
</evidence>
<keyword evidence="5" id="KW-1185">Reference proteome</keyword>
<dbReference type="EMBL" id="PDUD01000081">
    <property type="protein sequence ID" value="PHN00696.1"/>
    <property type="molecule type" value="Genomic_DNA"/>
</dbReference>
<feature type="domain" description="DUF4349" evidence="3">
    <location>
        <begin position="55"/>
        <end position="263"/>
    </location>
</feature>
<dbReference type="InterPro" id="IPR025645">
    <property type="entry name" value="DUF4349"/>
</dbReference>
<dbReference type="OrthoDB" id="5381491at2"/>
<keyword evidence="2" id="KW-1133">Transmembrane helix</keyword>
<gene>
    <name evidence="4" type="ORF">CRP01_40955</name>
</gene>
<dbReference type="Proteomes" id="UP000223913">
    <property type="component" value="Unassembled WGS sequence"/>
</dbReference>
<feature type="compositionally biased region" description="Basic and acidic residues" evidence="1">
    <location>
        <begin position="41"/>
        <end position="51"/>
    </location>
</feature>
<feature type="transmembrane region" description="Helical" evidence="2">
    <location>
        <begin position="240"/>
        <end position="264"/>
    </location>
</feature>
<organism evidence="4 5">
    <name type="scientific">Flavilitoribacter nigricans (strain ATCC 23147 / DSM 23189 / NBRC 102662 / NCIMB 1420 / SS-2)</name>
    <name type="common">Lewinella nigricans</name>
    <dbReference type="NCBI Taxonomy" id="1122177"/>
    <lineage>
        <taxon>Bacteria</taxon>
        <taxon>Pseudomonadati</taxon>
        <taxon>Bacteroidota</taxon>
        <taxon>Saprospiria</taxon>
        <taxon>Saprospirales</taxon>
        <taxon>Lewinellaceae</taxon>
        <taxon>Flavilitoribacter</taxon>
    </lineage>
</organism>
<dbReference type="AlphaFoldDB" id="A0A2D0MX37"/>
<reference evidence="4 5" key="1">
    <citation type="submission" date="2017-10" db="EMBL/GenBank/DDBJ databases">
        <title>The draft genome sequence of Lewinella nigricans NBRC 102662.</title>
        <authorList>
            <person name="Wang K."/>
        </authorList>
    </citation>
    <scope>NUCLEOTIDE SEQUENCE [LARGE SCALE GENOMIC DNA]</scope>
    <source>
        <strain evidence="4 5">NBRC 102662</strain>
    </source>
</reference>